<proteinExistence type="predicted"/>
<sequence length="423" mass="45784">MATLKASSLILNSSVSSSVASSNYKRGLITKATINIPRRVANISLPGLRTKGFVEELQFQKSPEKQLSPNNVNNGSDPTVMAKLYAILEAVADRVEMHKNIGDQRTNWNSLLLTSINSLTLAAATMAGIAAISASGGPASALKLSSTVMYVAATGMLSIVNKIQPSQLAEEQRNATRLFKQLQNQIQTLISIGNPRTVDVKEMMEKVLALDKAYPLPLLGAMLEKFPTNVEPAVWWPEELRRKSPKGNYNKGYNNYNGWNGKLEKEMREIVNVIGIKDKEDYLRLGAKALKLNKILAISGPVLTGLAAVGAAMVGSPSHVGDLAAVMGVAGGALASVVNTLEHGGQVGMVFEMYRSNAGFFKMMEESIEGNLREEEPERRENGEVFEMKVGLQLGRSLSQLRDLAAASSTKGENIDEFASKLF</sequence>
<evidence type="ECO:0000313" key="1">
    <source>
        <dbReference type="EMBL" id="KAG8385760.1"/>
    </source>
</evidence>
<gene>
    <name evidence="1" type="ORF">BUALT_Bualt03G0078800</name>
</gene>
<keyword evidence="2" id="KW-1185">Reference proteome</keyword>
<dbReference type="EMBL" id="WHWC01000003">
    <property type="protein sequence ID" value="KAG8385760.1"/>
    <property type="molecule type" value="Genomic_DNA"/>
</dbReference>
<protein>
    <recommendedName>
        <fullName evidence="3">F-box protein</fullName>
    </recommendedName>
</protein>
<dbReference type="PANTHER" id="PTHR33358">
    <property type="entry name" value="F-BOX PROTEIN WITH A DOMAIN PROTEIN"/>
    <property type="match status" value="1"/>
</dbReference>
<dbReference type="Proteomes" id="UP000826271">
    <property type="component" value="Unassembled WGS sequence"/>
</dbReference>
<dbReference type="PANTHER" id="PTHR33358:SF12">
    <property type="entry name" value="F-BOX PROTEIN WITH A DOMAIN PROTEIN"/>
    <property type="match status" value="1"/>
</dbReference>
<dbReference type="AlphaFoldDB" id="A0AAV6XW89"/>
<evidence type="ECO:0000313" key="2">
    <source>
        <dbReference type="Proteomes" id="UP000826271"/>
    </source>
</evidence>
<dbReference type="InterPro" id="IPR027949">
    <property type="entry name" value="Chloroplast_duf"/>
</dbReference>
<reference evidence="1" key="1">
    <citation type="submission" date="2019-10" db="EMBL/GenBank/DDBJ databases">
        <authorList>
            <person name="Zhang R."/>
            <person name="Pan Y."/>
            <person name="Wang J."/>
            <person name="Ma R."/>
            <person name="Yu S."/>
        </authorList>
    </citation>
    <scope>NUCLEOTIDE SEQUENCE</scope>
    <source>
        <strain evidence="1">LA-IB0</strain>
        <tissue evidence="1">Leaf</tissue>
    </source>
</reference>
<comment type="caution">
    <text evidence="1">The sequence shown here is derived from an EMBL/GenBank/DDBJ whole genome shotgun (WGS) entry which is preliminary data.</text>
</comment>
<evidence type="ECO:0008006" key="3">
    <source>
        <dbReference type="Google" id="ProtNLM"/>
    </source>
</evidence>
<organism evidence="1 2">
    <name type="scientific">Buddleja alternifolia</name>
    <dbReference type="NCBI Taxonomy" id="168488"/>
    <lineage>
        <taxon>Eukaryota</taxon>
        <taxon>Viridiplantae</taxon>
        <taxon>Streptophyta</taxon>
        <taxon>Embryophyta</taxon>
        <taxon>Tracheophyta</taxon>
        <taxon>Spermatophyta</taxon>
        <taxon>Magnoliopsida</taxon>
        <taxon>eudicotyledons</taxon>
        <taxon>Gunneridae</taxon>
        <taxon>Pentapetalae</taxon>
        <taxon>asterids</taxon>
        <taxon>lamiids</taxon>
        <taxon>Lamiales</taxon>
        <taxon>Scrophulariaceae</taxon>
        <taxon>Buddlejeae</taxon>
        <taxon>Buddleja</taxon>
    </lineage>
</organism>
<accession>A0AAV6XW89</accession>
<name>A0AAV6XW89_9LAMI</name>
<dbReference type="Pfam" id="PF14476">
    <property type="entry name" value="Chloroplast_duf"/>
    <property type="match status" value="1"/>
</dbReference>